<evidence type="ECO:0000256" key="1">
    <source>
        <dbReference type="SAM" id="MobiDB-lite"/>
    </source>
</evidence>
<feature type="compositionally biased region" description="Basic and acidic residues" evidence="1">
    <location>
        <begin position="91"/>
        <end position="104"/>
    </location>
</feature>
<dbReference type="RefSeq" id="XP_001229393.1">
    <property type="nucleotide sequence ID" value="XM_001229392.1"/>
</dbReference>
<gene>
    <name evidence="2" type="ORF">CHGG_02877</name>
</gene>
<dbReference type="VEuPathDB" id="FungiDB:CHGG_02877"/>
<reference evidence="3" key="1">
    <citation type="journal article" date="2015" name="Genome Announc.">
        <title>Draft genome sequence of the cellulolytic fungus Chaetomium globosum.</title>
        <authorList>
            <person name="Cuomo C.A."/>
            <person name="Untereiner W.A."/>
            <person name="Ma L.-J."/>
            <person name="Grabherr M."/>
            <person name="Birren B.W."/>
        </authorList>
    </citation>
    <scope>NUCLEOTIDE SEQUENCE [LARGE SCALE GENOMIC DNA]</scope>
    <source>
        <strain evidence="3">ATCC 6205 / CBS 148.51 / DSM 1962 / NBRC 6347 / NRRL 1970</strain>
    </source>
</reference>
<organism evidence="2 3">
    <name type="scientific">Chaetomium globosum (strain ATCC 6205 / CBS 148.51 / DSM 1962 / NBRC 6347 / NRRL 1970)</name>
    <name type="common">Soil fungus</name>
    <dbReference type="NCBI Taxonomy" id="306901"/>
    <lineage>
        <taxon>Eukaryota</taxon>
        <taxon>Fungi</taxon>
        <taxon>Dikarya</taxon>
        <taxon>Ascomycota</taxon>
        <taxon>Pezizomycotina</taxon>
        <taxon>Sordariomycetes</taxon>
        <taxon>Sordariomycetidae</taxon>
        <taxon>Sordariales</taxon>
        <taxon>Chaetomiaceae</taxon>
        <taxon>Chaetomium</taxon>
    </lineage>
</organism>
<feature type="compositionally biased region" description="Basic and acidic residues" evidence="1">
    <location>
        <begin position="10"/>
        <end position="20"/>
    </location>
</feature>
<keyword evidence="3" id="KW-1185">Reference proteome</keyword>
<dbReference type="InParanoid" id="Q2HA77"/>
<dbReference type="EMBL" id="CH408030">
    <property type="protein sequence ID" value="EAQ90942.1"/>
    <property type="molecule type" value="Genomic_DNA"/>
</dbReference>
<dbReference type="GeneID" id="4389214"/>
<protein>
    <submittedName>
        <fullName evidence="2">Uncharacterized protein</fullName>
    </submittedName>
</protein>
<sequence>MTQPGLPSIHKHDFTRDGFEHCATGDVLGPPRLAYRQRTRPTHIRRRRFTHLVVLGSNESSLRSCPYFAKYGSGGSHESGRSPKSGAKRQKPGEARDDNDRVTEEEMINAV</sequence>
<proteinExistence type="predicted"/>
<dbReference type="AlphaFoldDB" id="Q2HA77"/>
<evidence type="ECO:0000313" key="3">
    <source>
        <dbReference type="Proteomes" id="UP000001056"/>
    </source>
</evidence>
<dbReference type="HOGENOM" id="CLU_2158085_0_0_1"/>
<evidence type="ECO:0000313" key="2">
    <source>
        <dbReference type="EMBL" id="EAQ90942.1"/>
    </source>
</evidence>
<name>Q2HA77_CHAGB</name>
<accession>Q2HA77</accession>
<feature type="region of interest" description="Disordered" evidence="1">
    <location>
        <begin position="1"/>
        <end position="28"/>
    </location>
</feature>
<feature type="region of interest" description="Disordered" evidence="1">
    <location>
        <begin position="70"/>
        <end position="111"/>
    </location>
</feature>
<dbReference type="Proteomes" id="UP000001056">
    <property type="component" value="Unassembled WGS sequence"/>
</dbReference>